<feature type="transmembrane region" description="Helical" evidence="1">
    <location>
        <begin position="400"/>
        <end position="420"/>
    </location>
</feature>
<reference evidence="2 3" key="1">
    <citation type="submission" date="2018-11" db="EMBL/GenBank/DDBJ databases">
        <title>Sequencing the genomes of 1000 actinobacteria strains.</title>
        <authorList>
            <person name="Klenk H.-P."/>
        </authorList>
    </citation>
    <scope>NUCLEOTIDE SEQUENCE [LARGE SCALE GENOMIC DNA]</scope>
    <source>
        <strain evidence="2 3">DSM 44231</strain>
    </source>
</reference>
<comment type="caution">
    <text evidence="2">The sequence shown here is derived from an EMBL/GenBank/DDBJ whole genome shotgun (WGS) entry which is preliminary data.</text>
</comment>
<organism evidence="2 3">
    <name type="scientific">Saccharothrix texasensis</name>
    <dbReference type="NCBI Taxonomy" id="103734"/>
    <lineage>
        <taxon>Bacteria</taxon>
        <taxon>Bacillati</taxon>
        <taxon>Actinomycetota</taxon>
        <taxon>Actinomycetes</taxon>
        <taxon>Pseudonocardiales</taxon>
        <taxon>Pseudonocardiaceae</taxon>
        <taxon>Saccharothrix</taxon>
    </lineage>
</organism>
<evidence type="ECO:0000256" key="1">
    <source>
        <dbReference type="SAM" id="Phobius"/>
    </source>
</evidence>
<dbReference type="Proteomes" id="UP000268727">
    <property type="component" value="Unassembled WGS sequence"/>
</dbReference>
<evidence type="ECO:0000313" key="2">
    <source>
        <dbReference type="EMBL" id="ROP36603.1"/>
    </source>
</evidence>
<dbReference type="AlphaFoldDB" id="A0A3N1H241"/>
<protein>
    <submittedName>
        <fullName evidence="2">Uncharacterized protein</fullName>
    </submittedName>
</protein>
<gene>
    <name evidence="2" type="ORF">EDD40_1877</name>
</gene>
<proteinExistence type="predicted"/>
<keyword evidence="1" id="KW-1133">Transmembrane helix</keyword>
<feature type="transmembrane region" description="Helical" evidence="1">
    <location>
        <begin position="225"/>
        <end position="243"/>
    </location>
</feature>
<dbReference type="RefSeq" id="WP_123742557.1">
    <property type="nucleotide sequence ID" value="NZ_RJKM01000001.1"/>
</dbReference>
<keyword evidence="1" id="KW-0812">Transmembrane</keyword>
<accession>A0A3N1H241</accession>
<sequence length="428" mass="45501">MRVLEEVALIREGFGAYLRRTEGKFTLIAACAAAFALALGLVGMTVVGDRQALLDDAVDRRGALTSAALDIYRTFADADATSLDAVLVDQQRSPGLQQKFREDVFDAVDALREAASRDAGGSSADRVRRLTDLVPQYVQLVETGWSASRNNHSVGTNYLAQASFLVRGTILKDADELHDEQIRALTEAQEAASSHAWSTYLLGVVVLVVLGMAHRFTARRTRRRVNVGLLAAAGLTLVALVWLPTALLVASGSAEDSIVQREKVVAPLAEARNVGRSADSNEARMLIYPTLGDVEALRNDLARIGALIGDVTPVTEPGPERDRVEQAAAALASWVDADARVMDTSNPLTYPQTVAIVTPPTGGGKTHAEQVDEHLTAAISAYTRSSAEATASARAALDGLAVGFALLMVAAAAAAVAGLWPRIAEYYR</sequence>
<keyword evidence="1" id="KW-0472">Membrane</keyword>
<evidence type="ECO:0000313" key="3">
    <source>
        <dbReference type="Proteomes" id="UP000268727"/>
    </source>
</evidence>
<name>A0A3N1H241_9PSEU</name>
<keyword evidence="3" id="KW-1185">Reference proteome</keyword>
<feature type="transmembrane region" description="Helical" evidence="1">
    <location>
        <begin position="195"/>
        <end position="213"/>
    </location>
</feature>
<dbReference type="OrthoDB" id="3657912at2"/>
<dbReference type="EMBL" id="RJKM01000001">
    <property type="protein sequence ID" value="ROP36603.1"/>
    <property type="molecule type" value="Genomic_DNA"/>
</dbReference>
<feature type="transmembrane region" description="Helical" evidence="1">
    <location>
        <begin position="25"/>
        <end position="47"/>
    </location>
</feature>